<dbReference type="AlphaFoldDB" id="A0A518KCL4"/>
<feature type="domain" description="Erythromycin biosynthesis protein CIII-like C-terminal" evidence="3">
    <location>
        <begin position="300"/>
        <end position="398"/>
    </location>
</feature>
<dbReference type="SUPFAM" id="SSF53756">
    <property type="entry name" value="UDP-Glycosyltransferase/glycogen phosphorylase"/>
    <property type="match status" value="1"/>
</dbReference>
<accession>A0A518KCL4</accession>
<dbReference type="Gene3D" id="3.40.50.2000">
    <property type="entry name" value="Glycogen Phosphorylase B"/>
    <property type="match status" value="2"/>
</dbReference>
<evidence type="ECO:0000313" key="5">
    <source>
        <dbReference type="Proteomes" id="UP000316426"/>
    </source>
</evidence>
<dbReference type="EMBL" id="CP036349">
    <property type="protein sequence ID" value="QDV75536.1"/>
    <property type="molecule type" value="Genomic_DNA"/>
</dbReference>
<gene>
    <name evidence="4" type="ORF">Spa11_37540</name>
</gene>
<reference evidence="4 5" key="1">
    <citation type="submission" date="2019-02" db="EMBL/GenBank/DDBJ databases">
        <title>Deep-cultivation of Planctomycetes and their phenomic and genomic characterization uncovers novel biology.</title>
        <authorList>
            <person name="Wiegand S."/>
            <person name="Jogler M."/>
            <person name="Boedeker C."/>
            <person name="Pinto D."/>
            <person name="Vollmers J."/>
            <person name="Rivas-Marin E."/>
            <person name="Kohn T."/>
            <person name="Peeters S.H."/>
            <person name="Heuer A."/>
            <person name="Rast P."/>
            <person name="Oberbeckmann S."/>
            <person name="Bunk B."/>
            <person name="Jeske O."/>
            <person name="Meyerdierks A."/>
            <person name="Storesund J.E."/>
            <person name="Kallscheuer N."/>
            <person name="Luecker S."/>
            <person name="Lage O.M."/>
            <person name="Pohl T."/>
            <person name="Merkel B.J."/>
            <person name="Hornburger P."/>
            <person name="Mueller R.-W."/>
            <person name="Bruemmer F."/>
            <person name="Labrenz M."/>
            <person name="Spormann A.M."/>
            <person name="Op den Camp H."/>
            <person name="Overmann J."/>
            <person name="Amann R."/>
            <person name="Jetten M.S.M."/>
            <person name="Mascher T."/>
            <person name="Medema M.H."/>
            <person name="Devos D.P."/>
            <person name="Kaster A.-K."/>
            <person name="Ovreas L."/>
            <person name="Rohde M."/>
            <person name="Galperin M.Y."/>
            <person name="Jogler C."/>
        </authorList>
    </citation>
    <scope>NUCLEOTIDE SEQUENCE [LARGE SCALE GENOMIC DNA]</scope>
    <source>
        <strain evidence="4 5">Spa11</strain>
    </source>
</reference>
<name>A0A518KCL4_9BACT</name>
<keyword evidence="4" id="KW-0808">Transferase</keyword>
<keyword evidence="5" id="KW-1185">Reference proteome</keyword>
<dbReference type="CDD" id="cd03784">
    <property type="entry name" value="GT1_Gtf-like"/>
    <property type="match status" value="1"/>
</dbReference>
<dbReference type="RefSeq" id="WP_145114920.1">
    <property type="nucleotide sequence ID" value="NZ_CP036349.1"/>
</dbReference>
<evidence type="ECO:0000313" key="4">
    <source>
        <dbReference type="EMBL" id="QDV75536.1"/>
    </source>
</evidence>
<dbReference type="EC" id="2.4.1.302" evidence="4"/>
<protein>
    <submittedName>
        <fullName evidence="4">MurG-like transferase</fullName>
        <ecNumber evidence="4">2.4.1.302</ecNumber>
    </submittedName>
</protein>
<sequence>MHCLLTALGSYGDVYPMIGLGAALRGRGHDVTLVTNPHFASDVAAAGLDLVELATAEEYDRLTLTRGLWGARSGLAVVFREAAIGLLQRLDGVVRAKSRPGETLLVAHGLDLASRVAAEELGMPAVSVVYAPMALWSDETPPRMPAGFAPPGAPRWLHKLQFALGDRTFVGSIVMKPLNEFRASHGLPPIRGSFLDWYYGVAPALCLFPDWFASPDGEAPGDWPHGTVTTGFPLGDGAGGRDDEPLSDALNAFLDADDPPIVFTPGSGMRFGHKFFEVAIDACQRLGRRGVLLTKYADQLPARLPSSIIAPGFTPLAQLLERSAAFVHHGGVGSSARGLAAGVPQLVQPKAFDQFDNAWRLRRLGVAEELTTSRFKGRRVAERLERLLTSSKVTQAVKHWQAKCDSQEALRLACEELERRFESFGGSTRGP</sequence>
<organism evidence="4 5">
    <name type="scientific">Botrimarina mediterranea</name>
    <dbReference type="NCBI Taxonomy" id="2528022"/>
    <lineage>
        <taxon>Bacteria</taxon>
        <taxon>Pseudomonadati</taxon>
        <taxon>Planctomycetota</taxon>
        <taxon>Planctomycetia</taxon>
        <taxon>Pirellulales</taxon>
        <taxon>Lacipirellulaceae</taxon>
        <taxon>Botrimarina</taxon>
    </lineage>
</organism>
<evidence type="ECO:0000259" key="2">
    <source>
        <dbReference type="Pfam" id="PF03033"/>
    </source>
</evidence>
<dbReference type="PANTHER" id="PTHR48050">
    <property type="entry name" value="STEROL 3-BETA-GLUCOSYLTRANSFERASE"/>
    <property type="match status" value="1"/>
</dbReference>
<proteinExistence type="predicted"/>
<evidence type="ECO:0000256" key="1">
    <source>
        <dbReference type="SAM" id="MobiDB-lite"/>
    </source>
</evidence>
<feature type="domain" description="Glycosyltransferase family 28 N-terminal" evidence="2">
    <location>
        <begin position="4"/>
        <end position="128"/>
    </location>
</feature>
<dbReference type="Pfam" id="PF03033">
    <property type="entry name" value="Glyco_transf_28"/>
    <property type="match status" value="1"/>
</dbReference>
<dbReference type="GO" id="GO:0033072">
    <property type="term" value="P:vancomycin biosynthetic process"/>
    <property type="evidence" value="ECO:0007669"/>
    <property type="project" value="UniProtKB-ARBA"/>
</dbReference>
<dbReference type="GO" id="GO:0008194">
    <property type="term" value="F:UDP-glycosyltransferase activity"/>
    <property type="evidence" value="ECO:0007669"/>
    <property type="project" value="InterPro"/>
</dbReference>
<dbReference type="InterPro" id="IPR010610">
    <property type="entry name" value="EryCIII-like_C"/>
</dbReference>
<feature type="region of interest" description="Disordered" evidence="1">
    <location>
        <begin position="219"/>
        <end position="241"/>
    </location>
</feature>
<dbReference type="GO" id="GO:0016758">
    <property type="term" value="F:hexosyltransferase activity"/>
    <property type="evidence" value="ECO:0007669"/>
    <property type="project" value="InterPro"/>
</dbReference>
<keyword evidence="4" id="KW-0328">Glycosyltransferase</keyword>
<dbReference type="KEGG" id="bmei:Spa11_37540"/>
<dbReference type="PANTHER" id="PTHR48050:SF13">
    <property type="entry name" value="STEROL 3-BETA-GLUCOSYLTRANSFERASE UGT80A2"/>
    <property type="match status" value="1"/>
</dbReference>
<dbReference type="InterPro" id="IPR002213">
    <property type="entry name" value="UDP_glucos_trans"/>
</dbReference>
<dbReference type="InterPro" id="IPR050426">
    <property type="entry name" value="Glycosyltransferase_28"/>
</dbReference>
<dbReference type="GO" id="GO:0005975">
    <property type="term" value="P:carbohydrate metabolic process"/>
    <property type="evidence" value="ECO:0007669"/>
    <property type="project" value="InterPro"/>
</dbReference>
<dbReference type="Proteomes" id="UP000316426">
    <property type="component" value="Chromosome"/>
</dbReference>
<dbReference type="Pfam" id="PF06722">
    <property type="entry name" value="EryCIII-like_C"/>
    <property type="match status" value="1"/>
</dbReference>
<evidence type="ECO:0000259" key="3">
    <source>
        <dbReference type="Pfam" id="PF06722"/>
    </source>
</evidence>
<dbReference type="InterPro" id="IPR004276">
    <property type="entry name" value="GlycoTrans_28_N"/>
</dbReference>